<dbReference type="PANTHER" id="PTHR45947:SF3">
    <property type="entry name" value="SULFOQUINOVOSYL TRANSFERASE SQD2"/>
    <property type="match status" value="1"/>
</dbReference>
<gene>
    <name evidence="2" type="ORF">V1351_14315</name>
</gene>
<evidence type="ECO:0000313" key="2">
    <source>
        <dbReference type="EMBL" id="WXB76098.1"/>
    </source>
</evidence>
<sequence length="180" mass="19533">MSALADTVPRGQIPREHDRVVVMSGRISDQKDPGFFASTAKEVWRRDPTVRFRWIGGEVDSNHTRRLRGAGVEITGWLAPLELADALAHAGVYLHSAIYEGFPISLLDALWCRVPAVVRPIPALSDTGLPSAPTPRAAADLVLAVLDDETQRANAVRAGEELLAGMTTDSQRQAIARIYG</sequence>
<dbReference type="RefSeq" id="WP_338748865.1">
    <property type="nucleotide sequence ID" value="NZ_CP144913.1"/>
</dbReference>
<dbReference type="SUPFAM" id="SSF53756">
    <property type="entry name" value="UDP-Glycosyltransferase/glycogen phosphorylase"/>
    <property type="match status" value="1"/>
</dbReference>
<protein>
    <recommendedName>
        <fullName evidence="1">D-inositol 3-phosphate glycosyltransferase</fullName>
    </recommendedName>
</protein>
<accession>A0ABZ2MGJ2</accession>
<dbReference type="PANTHER" id="PTHR45947">
    <property type="entry name" value="SULFOQUINOVOSYL TRANSFERASE SQD2"/>
    <property type="match status" value="1"/>
</dbReference>
<dbReference type="InterPro" id="IPR050194">
    <property type="entry name" value="Glycosyltransferase_grp1"/>
</dbReference>
<evidence type="ECO:0000313" key="3">
    <source>
        <dbReference type="Proteomes" id="UP001382727"/>
    </source>
</evidence>
<keyword evidence="2" id="KW-0328">Glycosyltransferase</keyword>
<keyword evidence="3" id="KW-1185">Reference proteome</keyword>
<dbReference type="Gene3D" id="3.40.50.2000">
    <property type="entry name" value="Glycogen Phosphorylase B"/>
    <property type="match status" value="1"/>
</dbReference>
<dbReference type="GO" id="GO:0016757">
    <property type="term" value="F:glycosyltransferase activity"/>
    <property type="evidence" value="ECO:0007669"/>
    <property type="project" value="UniProtKB-KW"/>
</dbReference>
<dbReference type="Pfam" id="PF13692">
    <property type="entry name" value="Glyco_trans_1_4"/>
    <property type="match status" value="1"/>
</dbReference>
<dbReference type="EMBL" id="CP144913">
    <property type="protein sequence ID" value="WXB76098.1"/>
    <property type="molecule type" value="Genomic_DNA"/>
</dbReference>
<organism evidence="2 3">
    <name type="scientific">Janibacter alittae</name>
    <dbReference type="NCBI Taxonomy" id="3115209"/>
    <lineage>
        <taxon>Bacteria</taxon>
        <taxon>Bacillati</taxon>
        <taxon>Actinomycetota</taxon>
        <taxon>Actinomycetes</taxon>
        <taxon>Micrococcales</taxon>
        <taxon>Intrasporangiaceae</taxon>
        <taxon>Janibacter</taxon>
    </lineage>
</organism>
<name>A0ABZ2MGJ2_9MICO</name>
<reference evidence="2 3" key="1">
    <citation type="submission" date="2024-02" db="EMBL/GenBank/DDBJ databases">
        <title>Janibacter sp. nov., isolated from gut of marine sandworm.</title>
        <authorList>
            <person name="Kim B."/>
            <person name="Jun M.O."/>
            <person name="Shin N.-R."/>
        </authorList>
    </citation>
    <scope>NUCLEOTIDE SEQUENCE [LARGE SCALE GENOMIC DNA]</scope>
    <source>
        <strain evidence="2 3">A1S7</strain>
    </source>
</reference>
<keyword evidence="2" id="KW-0808">Transferase</keyword>
<evidence type="ECO:0000256" key="1">
    <source>
        <dbReference type="ARBA" id="ARBA00021292"/>
    </source>
</evidence>
<dbReference type="Proteomes" id="UP001382727">
    <property type="component" value="Chromosome"/>
</dbReference>
<proteinExistence type="predicted"/>